<dbReference type="STRING" id="478744.SAMN05444359_11484"/>
<dbReference type="Proteomes" id="UP000199021">
    <property type="component" value="Unassembled WGS sequence"/>
</dbReference>
<keyword evidence="1" id="KW-1133">Transmembrane helix</keyword>
<gene>
    <name evidence="2" type="ORF">SAMN05444359_11484</name>
</gene>
<evidence type="ECO:0000313" key="3">
    <source>
        <dbReference type="Proteomes" id="UP000199021"/>
    </source>
</evidence>
<feature type="transmembrane region" description="Helical" evidence="1">
    <location>
        <begin position="7"/>
        <end position="24"/>
    </location>
</feature>
<name>A0A1H9I8G6_9BACT</name>
<organism evidence="2 3">
    <name type="scientific">Neolewinella agarilytica</name>
    <dbReference type="NCBI Taxonomy" id="478744"/>
    <lineage>
        <taxon>Bacteria</taxon>
        <taxon>Pseudomonadati</taxon>
        <taxon>Bacteroidota</taxon>
        <taxon>Saprospiria</taxon>
        <taxon>Saprospirales</taxon>
        <taxon>Lewinellaceae</taxon>
        <taxon>Neolewinella</taxon>
    </lineage>
</organism>
<protein>
    <submittedName>
        <fullName evidence="2">Uncharacterized protein</fullName>
    </submittedName>
</protein>
<evidence type="ECO:0000313" key="2">
    <source>
        <dbReference type="EMBL" id="SEQ70836.1"/>
    </source>
</evidence>
<dbReference type="AlphaFoldDB" id="A0A1H9I8G6"/>
<reference evidence="3" key="1">
    <citation type="submission" date="2016-10" db="EMBL/GenBank/DDBJ databases">
        <authorList>
            <person name="Varghese N."/>
            <person name="Submissions S."/>
        </authorList>
    </citation>
    <scope>NUCLEOTIDE SEQUENCE [LARGE SCALE GENOMIC DNA]</scope>
    <source>
        <strain evidence="3">DSM 24740</strain>
    </source>
</reference>
<dbReference type="EMBL" id="FOFB01000014">
    <property type="protein sequence ID" value="SEQ70836.1"/>
    <property type="molecule type" value="Genomic_DNA"/>
</dbReference>
<proteinExistence type="predicted"/>
<dbReference type="InParanoid" id="A0A1H9I8G6"/>
<accession>A0A1H9I8G6</accession>
<keyword evidence="1" id="KW-0472">Membrane</keyword>
<keyword evidence="3" id="KW-1185">Reference proteome</keyword>
<evidence type="ECO:0000256" key="1">
    <source>
        <dbReference type="SAM" id="Phobius"/>
    </source>
</evidence>
<sequence length="161" mass="18789">MKILTNIYCNVLFLGIFTCLPLFGQPELDQKFWFEAFKSLRSTERFRSSLSRVDNFATYFTFHPVSKSNGIVSMYLTSTFTDENGNMVVELGRIIELPETLLPAEPIQLIIQPTVIYINSDSLFRNEMNFIDRFPESELERWKACGYNIKKPEQIIRSTQH</sequence>
<keyword evidence="1" id="KW-0812">Transmembrane</keyword>